<protein>
    <submittedName>
        <fullName evidence="2">Uncharacterized protein</fullName>
    </submittedName>
</protein>
<keyword evidence="1" id="KW-1133">Transmembrane helix</keyword>
<organism evidence="2 3">
    <name type="scientific">Haematospirillum jordaniae</name>
    <dbReference type="NCBI Taxonomy" id="1549855"/>
    <lineage>
        <taxon>Bacteria</taxon>
        <taxon>Pseudomonadati</taxon>
        <taxon>Pseudomonadota</taxon>
        <taxon>Alphaproteobacteria</taxon>
        <taxon>Rhodospirillales</taxon>
        <taxon>Novispirillaceae</taxon>
        <taxon>Haematospirillum</taxon>
    </lineage>
</organism>
<dbReference type="GeneID" id="53315649"/>
<dbReference type="RefSeq" id="WP_066132020.1">
    <property type="nucleotide sequence ID" value="NZ_CP014525.1"/>
</dbReference>
<dbReference type="KEGG" id="hjo:AY555_00540"/>
<name>A0A143DB10_9PROT</name>
<gene>
    <name evidence="2" type="ORF">AY555_00540</name>
</gene>
<feature type="transmembrane region" description="Helical" evidence="1">
    <location>
        <begin position="12"/>
        <end position="35"/>
    </location>
</feature>
<feature type="transmembrane region" description="Helical" evidence="1">
    <location>
        <begin position="41"/>
        <end position="62"/>
    </location>
</feature>
<sequence length="66" mass="6481">MAHDSVAGKTLGVVLVGLVGLLAFIGILAVSAVGFQDVSRVAQHIGLGLAALLMVGTVLLAVGQGD</sequence>
<dbReference type="AlphaFoldDB" id="A0A143DB10"/>
<accession>A0A143DB10</accession>
<evidence type="ECO:0000313" key="3">
    <source>
        <dbReference type="Proteomes" id="UP000076066"/>
    </source>
</evidence>
<keyword evidence="1" id="KW-0812">Transmembrane</keyword>
<dbReference type="EMBL" id="CP014525">
    <property type="protein sequence ID" value="AMW33907.1"/>
    <property type="molecule type" value="Genomic_DNA"/>
</dbReference>
<evidence type="ECO:0000256" key="1">
    <source>
        <dbReference type="SAM" id="Phobius"/>
    </source>
</evidence>
<dbReference type="Proteomes" id="UP000076066">
    <property type="component" value="Chromosome"/>
</dbReference>
<keyword evidence="1" id="KW-0472">Membrane</keyword>
<proteinExistence type="predicted"/>
<dbReference type="STRING" id="1549855.AY555_00540"/>
<keyword evidence="3" id="KW-1185">Reference proteome</keyword>
<reference evidence="2 3" key="1">
    <citation type="submission" date="2016-02" db="EMBL/GenBank/DDBJ databases">
        <title>Complete Genome of H5569, the type strain of the newly described species Haematospirillium jordaniae.</title>
        <authorList>
            <person name="Nicholson A.C."/>
            <person name="Humrighouse B.W."/>
            <person name="Loparov V."/>
            <person name="McQuiston J.R."/>
        </authorList>
    </citation>
    <scope>NUCLEOTIDE SEQUENCE [LARGE SCALE GENOMIC DNA]</scope>
    <source>
        <strain evidence="2 3">H5569</strain>
    </source>
</reference>
<evidence type="ECO:0000313" key="2">
    <source>
        <dbReference type="EMBL" id="AMW33907.1"/>
    </source>
</evidence>